<accession>A0A1I6Y823</accession>
<evidence type="ECO:0000313" key="1">
    <source>
        <dbReference type="EMBL" id="SFT46411.1"/>
    </source>
</evidence>
<dbReference type="EMBL" id="FPAS01000001">
    <property type="protein sequence ID" value="SFT46411.1"/>
    <property type="molecule type" value="Genomic_DNA"/>
</dbReference>
<dbReference type="InterPro" id="IPR036610">
    <property type="entry name" value="PEBP-like_sf"/>
</dbReference>
<dbReference type="InterPro" id="IPR005247">
    <property type="entry name" value="YbhB_YbcL/LppC-like"/>
</dbReference>
<protein>
    <recommendedName>
        <fullName evidence="3">Phospholipid-binding protein, PBP family</fullName>
    </recommendedName>
</protein>
<gene>
    <name evidence="1" type="ORF">SAMN05216474_0705</name>
</gene>
<evidence type="ECO:0000313" key="2">
    <source>
        <dbReference type="Proteomes" id="UP000236454"/>
    </source>
</evidence>
<sequence length="165" mass="18003">MPFFIFESMKNFKVTSTSLESQMSNRQVFNDFGLSGDNLSPELSLTGVPEGTGSFVIICHDADAPTPSGWWHWCAFNIPATCLEIEEGGTNLPNTVVETKNDFGSYGYGGACPPPGHGDHAYTFTVYAIKEAHLDLDKDTTPAMVMFMIKDSVLAKASLVSYFGR</sequence>
<dbReference type="Pfam" id="PF01161">
    <property type="entry name" value="PBP"/>
    <property type="match status" value="1"/>
</dbReference>
<dbReference type="Proteomes" id="UP000236454">
    <property type="component" value="Unassembled WGS sequence"/>
</dbReference>
<organism evidence="1 2">
    <name type="scientific">Lishizhenia tianjinensis</name>
    <dbReference type="NCBI Taxonomy" id="477690"/>
    <lineage>
        <taxon>Bacteria</taxon>
        <taxon>Pseudomonadati</taxon>
        <taxon>Bacteroidota</taxon>
        <taxon>Flavobacteriia</taxon>
        <taxon>Flavobacteriales</taxon>
        <taxon>Crocinitomicaceae</taxon>
        <taxon>Lishizhenia</taxon>
    </lineage>
</organism>
<keyword evidence="2" id="KW-1185">Reference proteome</keyword>
<dbReference type="PANTHER" id="PTHR30289:SF1">
    <property type="entry name" value="PEBP (PHOSPHATIDYLETHANOLAMINE-BINDING PROTEIN) FAMILY PROTEIN"/>
    <property type="match status" value="1"/>
</dbReference>
<dbReference type="CDD" id="cd00865">
    <property type="entry name" value="PEBP_bact_arch"/>
    <property type="match status" value="1"/>
</dbReference>
<name>A0A1I6Y823_9FLAO</name>
<dbReference type="NCBIfam" id="TIGR00481">
    <property type="entry name" value="YbhB/YbcL family Raf kinase inhibitor-like protein"/>
    <property type="match status" value="1"/>
</dbReference>
<dbReference type="InterPro" id="IPR008914">
    <property type="entry name" value="PEBP"/>
</dbReference>
<dbReference type="AlphaFoldDB" id="A0A1I6Y823"/>
<dbReference type="SUPFAM" id="SSF49777">
    <property type="entry name" value="PEBP-like"/>
    <property type="match status" value="1"/>
</dbReference>
<reference evidence="1 2" key="1">
    <citation type="submission" date="2016-10" db="EMBL/GenBank/DDBJ databases">
        <authorList>
            <person name="de Groot N.N."/>
        </authorList>
    </citation>
    <scope>NUCLEOTIDE SEQUENCE [LARGE SCALE GENOMIC DNA]</scope>
    <source>
        <strain evidence="1 2">CGMCC 1.7005</strain>
    </source>
</reference>
<proteinExistence type="predicted"/>
<dbReference type="PANTHER" id="PTHR30289">
    <property type="entry name" value="UNCHARACTERIZED PROTEIN YBCL-RELATED"/>
    <property type="match status" value="1"/>
</dbReference>
<dbReference type="Gene3D" id="3.90.280.10">
    <property type="entry name" value="PEBP-like"/>
    <property type="match status" value="1"/>
</dbReference>
<evidence type="ECO:0008006" key="3">
    <source>
        <dbReference type="Google" id="ProtNLM"/>
    </source>
</evidence>
<dbReference type="STRING" id="477690.SAMN05216474_0705"/>